<feature type="region of interest" description="Disordered" evidence="1">
    <location>
        <begin position="208"/>
        <end position="227"/>
    </location>
</feature>
<accession>A0A8H3WR22</accession>
<protein>
    <submittedName>
        <fullName evidence="2">Uncharacterized protein</fullName>
    </submittedName>
</protein>
<dbReference type="AlphaFoldDB" id="A0A8H3WR22"/>
<evidence type="ECO:0000313" key="3">
    <source>
        <dbReference type="Proteomes" id="UP000434172"/>
    </source>
</evidence>
<feature type="region of interest" description="Disordered" evidence="1">
    <location>
        <begin position="349"/>
        <end position="373"/>
    </location>
</feature>
<reference evidence="2 3" key="1">
    <citation type="submission" date="2019-12" db="EMBL/GenBank/DDBJ databases">
        <title>A genome sequence resource for the geographically widespread anthracnose pathogen Colletotrichum asianum.</title>
        <authorList>
            <person name="Meng Y."/>
        </authorList>
    </citation>
    <scope>NUCLEOTIDE SEQUENCE [LARGE SCALE GENOMIC DNA]</scope>
    <source>
        <strain evidence="2 3">ICMP 18580</strain>
    </source>
</reference>
<name>A0A8H3WR22_9PEZI</name>
<sequence length="373" mass="42977">VQLQKHHRTQKHRHRPRGSSRIVSCWWRRLNPASSCLSAKNLVHRSKAITASAMLCNAPPKPAKSCRTSLRFFRPSPFPGSNSYLFQFLPLSLHLRFQEKQAPKQRHRRQQEGRLPSKQTEAISHHAITHHPAYRRRQCSFYFNLPHPHEHLTLKPGQPTNQSHHTLSLSPYLQGIPPAQFSSQLPTPNRLFPQSEPHHWSVTVHPPAAQHTHIQSSTHDTSPRAYPQTRTATLHETTSVDRPILPISQQQAESRHSRQFLTHQDTAGFGYHIEHIITVNRPLWQRTRLSEHVTSLRTSIFFYYTSIAQCVLPQRGHASILSSYLSPARRKAEILQIHRAEEITKNPYSVMKISSKRPPKSANPTPPARDHRR</sequence>
<evidence type="ECO:0000313" key="2">
    <source>
        <dbReference type="EMBL" id="KAF0329057.1"/>
    </source>
</evidence>
<evidence type="ECO:0000256" key="1">
    <source>
        <dbReference type="SAM" id="MobiDB-lite"/>
    </source>
</evidence>
<comment type="caution">
    <text evidence="2">The sequence shown here is derived from an EMBL/GenBank/DDBJ whole genome shotgun (WGS) entry which is preliminary data.</text>
</comment>
<feature type="region of interest" description="Disordered" evidence="1">
    <location>
        <begin position="99"/>
        <end position="123"/>
    </location>
</feature>
<dbReference type="Proteomes" id="UP000434172">
    <property type="component" value="Unassembled WGS sequence"/>
</dbReference>
<feature type="non-terminal residue" evidence="2">
    <location>
        <position position="1"/>
    </location>
</feature>
<dbReference type="EMBL" id="WOWK01000014">
    <property type="protein sequence ID" value="KAF0329057.1"/>
    <property type="molecule type" value="Genomic_DNA"/>
</dbReference>
<keyword evidence="3" id="KW-1185">Reference proteome</keyword>
<proteinExistence type="predicted"/>
<organism evidence="2 3">
    <name type="scientific">Colletotrichum asianum</name>
    <dbReference type="NCBI Taxonomy" id="702518"/>
    <lineage>
        <taxon>Eukaryota</taxon>
        <taxon>Fungi</taxon>
        <taxon>Dikarya</taxon>
        <taxon>Ascomycota</taxon>
        <taxon>Pezizomycotina</taxon>
        <taxon>Sordariomycetes</taxon>
        <taxon>Hypocreomycetidae</taxon>
        <taxon>Glomerellales</taxon>
        <taxon>Glomerellaceae</taxon>
        <taxon>Colletotrichum</taxon>
        <taxon>Colletotrichum gloeosporioides species complex</taxon>
    </lineage>
</organism>
<gene>
    <name evidence="2" type="ORF">GQ607_003725</name>
</gene>